<dbReference type="RefSeq" id="WP_342628126.1">
    <property type="nucleotide sequence ID" value="NZ_CP152276.1"/>
</dbReference>
<dbReference type="Pfam" id="PF05239">
    <property type="entry name" value="PRC"/>
    <property type="match status" value="1"/>
</dbReference>
<dbReference type="Gene3D" id="2.30.30.240">
    <property type="entry name" value="PRC-barrel domain"/>
    <property type="match status" value="1"/>
</dbReference>
<proteinExistence type="predicted"/>
<gene>
    <name evidence="3" type="ORF">AAC691_19280</name>
</gene>
<protein>
    <submittedName>
        <fullName evidence="3">PRC-barrel domain-containing protein</fullName>
    </submittedName>
</protein>
<dbReference type="InterPro" id="IPR027275">
    <property type="entry name" value="PRC-brl_dom"/>
</dbReference>
<feature type="region of interest" description="Disordered" evidence="1">
    <location>
        <begin position="198"/>
        <end position="268"/>
    </location>
</feature>
<sequence>MESRPLSPAVRPSGRFVCLAVACGVLLGAFTLPAGPADAAGPALPAGGSPGALVGNPVVGAPLPDDFFLGDAARDMNTGDEPELAGPALPVARPAAAPARPAGVTSLANRHLGSLIDREVVAPDGSHVGQVIDVLLDQDGHPAAAVVDVGGFMGVGNRRVAIAWDQFVLGGMTEKSPVKLRLSAAEVRSAPSYDASSMNVTVVHGPPPPPPAAPAASAPADAEPPPVSVEAQPQPAPPLLPDSAGQGSRGDAPAETRPASPHAGLMAR</sequence>
<dbReference type="EMBL" id="CP152276">
    <property type="protein sequence ID" value="XAE42371.1"/>
    <property type="molecule type" value="Genomic_DNA"/>
</dbReference>
<feature type="domain" description="PRC-barrel" evidence="2">
    <location>
        <begin position="114"/>
        <end position="168"/>
    </location>
</feature>
<dbReference type="SUPFAM" id="SSF50346">
    <property type="entry name" value="PRC-barrel domain"/>
    <property type="match status" value="1"/>
</dbReference>
<organism evidence="3 4">
    <name type="scientific">Nguyenibacter vanlangensis</name>
    <dbReference type="NCBI Taxonomy" id="1216886"/>
    <lineage>
        <taxon>Bacteria</taxon>
        <taxon>Pseudomonadati</taxon>
        <taxon>Pseudomonadota</taxon>
        <taxon>Alphaproteobacteria</taxon>
        <taxon>Acetobacterales</taxon>
        <taxon>Acetobacteraceae</taxon>
        <taxon>Nguyenibacter</taxon>
    </lineage>
</organism>
<reference evidence="3 4" key="1">
    <citation type="submission" date="2024-04" db="EMBL/GenBank/DDBJ databases">
        <title>Complete genome sequence of Nguyenibacter vanlangesis HBCM-1154, a strain capable of nitrogen fixation, IAA production, and phosphorus solubilization isolated from sugarcane soil.</title>
        <authorList>
            <person name="MY HANH P."/>
        </authorList>
    </citation>
    <scope>NUCLEOTIDE SEQUENCE [LARGE SCALE GENOMIC DNA]</scope>
    <source>
        <strain evidence="3 4">HBCM 1154</strain>
    </source>
</reference>
<evidence type="ECO:0000256" key="1">
    <source>
        <dbReference type="SAM" id="MobiDB-lite"/>
    </source>
</evidence>
<dbReference type="InterPro" id="IPR011033">
    <property type="entry name" value="PRC_barrel-like_sf"/>
</dbReference>
<dbReference type="PANTHER" id="PTHR36505">
    <property type="entry name" value="BLR1072 PROTEIN"/>
    <property type="match status" value="1"/>
</dbReference>
<evidence type="ECO:0000259" key="2">
    <source>
        <dbReference type="Pfam" id="PF05239"/>
    </source>
</evidence>
<evidence type="ECO:0000313" key="4">
    <source>
        <dbReference type="Proteomes" id="UP001449795"/>
    </source>
</evidence>
<evidence type="ECO:0000313" key="3">
    <source>
        <dbReference type="EMBL" id="XAE42371.1"/>
    </source>
</evidence>
<keyword evidence="4" id="KW-1185">Reference proteome</keyword>
<accession>A0ABZ3D4H0</accession>
<dbReference type="Proteomes" id="UP001449795">
    <property type="component" value="Chromosome"/>
</dbReference>
<name>A0ABZ3D4H0_9PROT</name>
<dbReference type="PANTHER" id="PTHR36505:SF1">
    <property type="entry name" value="BLR1072 PROTEIN"/>
    <property type="match status" value="1"/>
</dbReference>